<keyword evidence="3" id="KW-1185">Reference proteome</keyword>
<evidence type="ECO:0000313" key="2">
    <source>
        <dbReference type="EMBL" id="GFE64044.1"/>
    </source>
</evidence>
<evidence type="ECO:0000259" key="1">
    <source>
        <dbReference type="Pfam" id="PF13464"/>
    </source>
</evidence>
<dbReference type="PANTHER" id="PTHR34475">
    <property type="match status" value="1"/>
</dbReference>
<protein>
    <submittedName>
        <fullName evidence="2">4-hydroxy-3-methylbut-2-en-1-yl diphosphate synthase</fullName>
    </submittedName>
</protein>
<dbReference type="Pfam" id="PF13413">
    <property type="entry name" value="HTH_25"/>
    <property type="match status" value="1"/>
</dbReference>
<feature type="domain" description="Cytoskeleton protein RodZ-like C-terminal" evidence="1">
    <location>
        <begin position="307"/>
        <end position="375"/>
    </location>
</feature>
<proteinExistence type="predicted"/>
<dbReference type="InterPro" id="IPR010982">
    <property type="entry name" value="Lambda_DNA-bd_dom_sf"/>
</dbReference>
<gene>
    <name evidence="2" type="ORF">KIN_11180</name>
</gene>
<dbReference type="AlphaFoldDB" id="A0A6N6JD52"/>
<dbReference type="PANTHER" id="PTHR34475:SF1">
    <property type="entry name" value="CYTOSKELETON PROTEIN RODZ"/>
    <property type="match status" value="1"/>
</dbReference>
<dbReference type="InterPro" id="IPR025194">
    <property type="entry name" value="RodZ-like_C"/>
</dbReference>
<sequence length="422" mass="44673">MLGRTPPSKSEFTEDLHSEPLRGFDDFELQLGDMMRGERATLGKSLLDVQRDLKIKATYIAAVENADPSVFETPGFIAGYVRSYARYLGMDPDWAYQRFCAESGFQGVDGMAKGTIGAKPQPKSESRIGKDDPVLGSMTSFTPVSESIFSRIEPGAIGSVAVLIGLISALGYGGFSVLQEIQRVQFAPVDQTPGITSQVTDFAGASGMSDPTLLATNATENVTQPSADALDRLYRPQALKAPILTARDGPIATLDPRSTGALVDAVPEVVINTVSADPRVSRTVVATASPSRVQVVEPQGPELAIFAVRPAWVRVASSDGTILFEKILDAGEQYILPQTDTAPILRAGNSGSLYFNVQGKAYGPAGSGTTVTKNVSLAADAITENYAQADLTADPELSDVLTAMAEASVLGAETETETETQQ</sequence>
<comment type="caution">
    <text evidence="2">The sequence shown here is derived from an EMBL/GenBank/DDBJ whole genome shotgun (WGS) entry which is preliminary data.</text>
</comment>
<dbReference type="Gene3D" id="1.10.260.40">
    <property type="entry name" value="lambda repressor-like DNA-binding domains"/>
    <property type="match status" value="1"/>
</dbReference>
<reference evidence="2 3" key="1">
    <citation type="submission" date="2019-12" db="EMBL/GenBank/DDBJ databases">
        <title>Litoreibacter badius sp. nov., a novel bacteriochlorophyll a-containing bacterium in the genus Litoreibacter.</title>
        <authorList>
            <person name="Kanamuro M."/>
            <person name="Takabe Y."/>
            <person name="Mori K."/>
            <person name="Takaichi S."/>
            <person name="Hanada S."/>
        </authorList>
    </citation>
    <scope>NUCLEOTIDE SEQUENCE [LARGE SCALE GENOMIC DNA]</scope>
    <source>
        <strain evidence="2 3">K6</strain>
    </source>
</reference>
<dbReference type="Pfam" id="PF13464">
    <property type="entry name" value="RodZ_C"/>
    <property type="match status" value="1"/>
</dbReference>
<dbReference type="RefSeq" id="WP_159805394.1">
    <property type="nucleotide sequence ID" value="NZ_BLJE01000001.1"/>
</dbReference>
<name>A0A6N6JD52_9RHOB</name>
<organism evidence="2 3">
    <name type="scientific">Litoreibacter roseus</name>
    <dbReference type="NCBI Taxonomy" id="2601869"/>
    <lineage>
        <taxon>Bacteria</taxon>
        <taxon>Pseudomonadati</taxon>
        <taxon>Pseudomonadota</taxon>
        <taxon>Alphaproteobacteria</taxon>
        <taxon>Rhodobacterales</taxon>
        <taxon>Roseobacteraceae</taxon>
        <taxon>Litoreibacter</taxon>
    </lineage>
</organism>
<dbReference type="InterPro" id="IPR050400">
    <property type="entry name" value="Bact_Cytoskel_RodZ"/>
</dbReference>
<dbReference type="Proteomes" id="UP000436822">
    <property type="component" value="Unassembled WGS sequence"/>
</dbReference>
<evidence type="ECO:0000313" key="3">
    <source>
        <dbReference type="Proteomes" id="UP000436822"/>
    </source>
</evidence>
<dbReference type="EMBL" id="BLJE01000001">
    <property type="protein sequence ID" value="GFE64044.1"/>
    <property type="molecule type" value="Genomic_DNA"/>
</dbReference>
<accession>A0A6N6JD52</accession>
<dbReference type="OrthoDB" id="9790252at2"/>
<dbReference type="GO" id="GO:0003677">
    <property type="term" value="F:DNA binding"/>
    <property type="evidence" value="ECO:0007669"/>
    <property type="project" value="InterPro"/>
</dbReference>